<gene>
    <name evidence="2" type="ORF">EYF80_049037</name>
</gene>
<proteinExistence type="predicted"/>
<keyword evidence="1" id="KW-0732">Signal</keyword>
<evidence type="ECO:0000256" key="1">
    <source>
        <dbReference type="SAM" id="SignalP"/>
    </source>
</evidence>
<sequence length="67" mass="7236">MASAGVYLLLLQPLGCGSQRGKLGRGGNEKGTRKYVVGESRFPSTHQSVARWCRMTACLLNHTSSVL</sequence>
<reference evidence="2 3" key="1">
    <citation type="submission" date="2019-03" db="EMBL/GenBank/DDBJ databases">
        <title>First draft genome of Liparis tanakae, snailfish: a comprehensive survey of snailfish specific genes.</title>
        <authorList>
            <person name="Kim W."/>
            <person name="Song I."/>
            <person name="Jeong J.-H."/>
            <person name="Kim D."/>
            <person name="Kim S."/>
            <person name="Ryu S."/>
            <person name="Song J.Y."/>
            <person name="Lee S.K."/>
        </authorList>
    </citation>
    <scope>NUCLEOTIDE SEQUENCE [LARGE SCALE GENOMIC DNA]</scope>
    <source>
        <tissue evidence="2">Muscle</tissue>
    </source>
</reference>
<name>A0A4Z2FHS5_9TELE</name>
<evidence type="ECO:0000313" key="2">
    <source>
        <dbReference type="EMBL" id="TNN40797.1"/>
    </source>
</evidence>
<feature type="signal peptide" evidence="1">
    <location>
        <begin position="1"/>
        <end position="17"/>
    </location>
</feature>
<evidence type="ECO:0008006" key="4">
    <source>
        <dbReference type="Google" id="ProtNLM"/>
    </source>
</evidence>
<organism evidence="2 3">
    <name type="scientific">Liparis tanakae</name>
    <name type="common">Tanaka's snailfish</name>
    <dbReference type="NCBI Taxonomy" id="230148"/>
    <lineage>
        <taxon>Eukaryota</taxon>
        <taxon>Metazoa</taxon>
        <taxon>Chordata</taxon>
        <taxon>Craniata</taxon>
        <taxon>Vertebrata</taxon>
        <taxon>Euteleostomi</taxon>
        <taxon>Actinopterygii</taxon>
        <taxon>Neopterygii</taxon>
        <taxon>Teleostei</taxon>
        <taxon>Neoteleostei</taxon>
        <taxon>Acanthomorphata</taxon>
        <taxon>Eupercaria</taxon>
        <taxon>Perciformes</taxon>
        <taxon>Cottioidei</taxon>
        <taxon>Cottales</taxon>
        <taxon>Liparidae</taxon>
        <taxon>Liparis</taxon>
    </lineage>
</organism>
<keyword evidence="3" id="KW-1185">Reference proteome</keyword>
<feature type="chain" id="PRO_5021441487" description="Secreted protein" evidence="1">
    <location>
        <begin position="18"/>
        <end position="67"/>
    </location>
</feature>
<accession>A0A4Z2FHS5</accession>
<evidence type="ECO:0000313" key="3">
    <source>
        <dbReference type="Proteomes" id="UP000314294"/>
    </source>
</evidence>
<dbReference type="Proteomes" id="UP000314294">
    <property type="component" value="Unassembled WGS sequence"/>
</dbReference>
<protein>
    <recommendedName>
        <fullName evidence="4">Secreted protein</fullName>
    </recommendedName>
</protein>
<dbReference type="AlphaFoldDB" id="A0A4Z2FHS5"/>
<dbReference type="EMBL" id="SRLO01001159">
    <property type="protein sequence ID" value="TNN40797.1"/>
    <property type="molecule type" value="Genomic_DNA"/>
</dbReference>
<comment type="caution">
    <text evidence="2">The sequence shown here is derived from an EMBL/GenBank/DDBJ whole genome shotgun (WGS) entry which is preliminary data.</text>
</comment>